<sequence>MSFLKDEFELYKQFNLEKVEENYKFKEIKSNTLKIGDIFVIYTTHFPIYGIVAEKIGEMYECIYLTPELFLASPLAKRIELDHLVSIVAITHIRFYVFKDFAEKHCEVIKNEKEKLKDIIENSTKLNNEFYTGYRKKFFEIEVKKLSKLFEIFFERMEKIIIQEETKNNIVILSVSEELKSGLNKERLVAATEGIRGYNFLAIFEGEVLKIYPEDEFVGKQGKIVFKDEVLYEGKLPKTIIVENIADLDNETIRKNLKIIREG</sequence>
<organism evidence="2 3">
    <name type="scientific">Thermosipho ferrireducens</name>
    <dbReference type="NCBI Taxonomy" id="2571116"/>
    <lineage>
        <taxon>Bacteria</taxon>
        <taxon>Thermotogati</taxon>
        <taxon>Thermotogota</taxon>
        <taxon>Thermotogae</taxon>
        <taxon>Thermotogales</taxon>
        <taxon>Fervidobacteriaceae</taxon>
        <taxon>Thermosipho</taxon>
    </lineage>
</organism>
<gene>
    <name evidence="2" type="ORF">JYK00_04620</name>
</gene>
<evidence type="ECO:0000256" key="1">
    <source>
        <dbReference type="SAM" id="Coils"/>
    </source>
</evidence>
<accession>A0ABX7SA52</accession>
<proteinExistence type="predicted"/>
<protein>
    <submittedName>
        <fullName evidence="2">Uncharacterized protein</fullName>
    </submittedName>
</protein>
<dbReference type="Proteomes" id="UP000671862">
    <property type="component" value="Chromosome"/>
</dbReference>
<reference evidence="2 3" key="1">
    <citation type="submission" date="2021-03" db="EMBL/GenBank/DDBJ databases">
        <title>Thermosipho ferrireducens sp.nov., an anaerobic thermophilic iron-reducing bacterium isolated from a deep-sea hydrothermal sulfide deposits.</title>
        <authorList>
            <person name="Zeng X."/>
            <person name="Chen Y."/>
            <person name="Shao Z."/>
        </authorList>
    </citation>
    <scope>NUCLEOTIDE SEQUENCE [LARGE SCALE GENOMIC DNA]</scope>
    <source>
        <strain evidence="2 3">JL129W03</strain>
    </source>
</reference>
<feature type="coiled-coil region" evidence="1">
    <location>
        <begin position="99"/>
        <end position="129"/>
    </location>
</feature>
<keyword evidence="3" id="KW-1185">Reference proteome</keyword>
<evidence type="ECO:0000313" key="3">
    <source>
        <dbReference type="Proteomes" id="UP000671862"/>
    </source>
</evidence>
<dbReference type="RefSeq" id="WP_207567512.1">
    <property type="nucleotide sequence ID" value="NZ_CP071446.1"/>
</dbReference>
<name>A0ABX7SA52_9BACT</name>
<dbReference type="EMBL" id="CP071446">
    <property type="protein sequence ID" value="QTA38795.1"/>
    <property type="molecule type" value="Genomic_DNA"/>
</dbReference>
<evidence type="ECO:0000313" key="2">
    <source>
        <dbReference type="EMBL" id="QTA38795.1"/>
    </source>
</evidence>
<keyword evidence="1" id="KW-0175">Coiled coil</keyword>